<feature type="transmembrane region" description="Helical" evidence="4">
    <location>
        <begin position="356"/>
        <end position="376"/>
    </location>
</feature>
<feature type="transmembrane region" description="Helical" evidence="4">
    <location>
        <begin position="21"/>
        <end position="38"/>
    </location>
</feature>
<feature type="transmembrane region" description="Helical" evidence="4">
    <location>
        <begin position="181"/>
        <end position="203"/>
    </location>
</feature>
<sequence length="1151" mass="133536">MSSSSENMILSAICTRTILNLFCKILFRFLHFFLNGLILRQIDVNIIGIANVRLQLLYTTILFLSREAFRRTVPKLNDRSSIHHYINLVWLILPVGLFIISLTLPFTLFIQTDGAEKYPFYYYACSFYALAAFIELLSEPFYLLATVTLNYHINIYVEMFASTVGFTIQAILIYMNRQSALYFYGFGYIIYSLLITSSYYLYFLTRTKEERRRLFKIASLKDLIIKPTHPYFDYKLFNETKTFFKQGIWMKLLTEGERYIMSIFNLISYKDQAIFDTINNLGSLLPRLIFSTLEESAYTYFQQTLSRTKTIQDQHIQGDEMLSASKQHEVIKKNVSPSLSAEQQTIKLNALTFYNYLLRFVIIISLLVITFGIPYSRIILNFYGGSNLIEGSGPTLLRLYCIYILFLAINGITEAFSQATMPIEQLEKYKNLISIFALFYLGIFYILINIIGIYGIIIANCLNMLLRIITNLYYIHQYFDSMQRSNPFQFSFYYLFTLFVSSCICYYSETWFAYTLIHFIFGVFLGSGMLLMLYKTNEEKATEYNSTIDQENENQGEIIISRSSSQSIQHPLPDKREALRLNNLPPTTLCAYVNHKVTLCKPITRSKAISCAPITFNRATQTLLDEETPPISLLPIPVGLVTPLPLALGTTDCPVPVPVPIPVPFPLFFVINDQKFQDYESYLQKLKEVLPINDEDTQLLVYAQTLFPNDDLLGLGKFNPKSSPLDEVENDEVHIVGRASDGNNQIEQELTAGDNVLNKLVFDFEDFDLSTMALTGGEQHLNTTNGNSSEKIEYLMRQEDAKYILKWHFGVKLFRAWIESKNKPIRQRLFQQNTRARNLSSNDADNSLLKRLYRSDPLLYRADELNTALCLFLKEIRDLYDGDSIYYLCLGIQHYLRENHPLSSSTTTTRRFNEGHFYRTESIFFDSTFFQFQSKLHSILVRFCHHRDPSRPLSMRGPTSSNIDDRPSRIEEELLWEAKQLGAHTPWVLLNTILYFNTKYFFLKTVNEHQVLSFSNVRRHYKRNVGPHGEEYGKSVYLRYYPPSTTIHGMEEQQLIYEQAENYDDPLRCPVKLFEFYLTKCPESVKCRQDVLYLLPEATCVPESPLWFSSQPLSASTMDHMLTRIKTVRDVNDIHLSMSQTSFDNNNQGRS</sequence>
<dbReference type="InterPro" id="IPR057926">
    <property type="entry name" value="QRICH1_dom"/>
</dbReference>
<evidence type="ECO:0000256" key="3">
    <source>
        <dbReference type="ARBA" id="ARBA00022843"/>
    </source>
</evidence>
<protein>
    <recommendedName>
        <fullName evidence="10">Protein RFT1 homolog</fullName>
    </recommendedName>
</protein>
<dbReference type="InterPro" id="IPR051284">
    <property type="entry name" value="ZnF_MYMT-QRICH1"/>
</dbReference>
<feature type="domain" description="ZMYM2-like/QRICH1 C-terminal" evidence="5">
    <location>
        <begin position="967"/>
        <end position="1126"/>
    </location>
</feature>
<gene>
    <name evidence="7" type="ORF">CJN711_LOCUS14058</name>
    <name evidence="8" type="ORF">KQP761_LOCUS14870</name>
</gene>
<evidence type="ECO:0000256" key="1">
    <source>
        <dbReference type="ARBA" id="ARBA00022499"/>
    </source>
</evidence>
<dbReference type="GO" id="GO:0016020">
    <property type="term" value="C:membrane"/>
    <property type="evidence" value="ECO:0007669"/>
    <property type="project" value="InterPro"/>
</dbReference>
<dbReference type="GO" id="GO:0006488">
    <property type="term" value="P:dolichol-linked oligosaccharide biosynthetic process"/>
    <property type="evidence" value="ECO:0007669"/>
    <property type="project" value="InterPro"/>
</dbReference>
<evidence type="ECO:0000313" key="7">
    <source>
        <dbReference type="EMBL" id="CAF1242310.1"/>
    </source>
</evidence>
<feature type="transmembrane region" description="Helical" evidence="4">
    <location>
        <begin position="429"/>
        <end position="448"/>
    </location>
</feature>
<dbReference type="Pfam" id="PF04506">
    <property type="entry name" value="Rft-1"/>
    <property type="match status" value="1"/>
</dbReference>
<keyword evidence="4" id="KW-0812">Transmembrane</keyword>
<comment type="caution">
    <text evidence="8">The sequence shown here is derived from an EMBL/GenBank/DDBJ whole genome shotgun (WGS) entry which is preliminary data.</text>
</comment>
<feature type="transmembrane region" description="Helical" evidence="4">
    <location>
        <begin position="85"/>
        <end position="108"/>
    </location>
</feature>
<dbReference type="PANTHER" id="PTHR45736">
    <property type="entry name" value="ZINC FINGER MYM-TYPE PROTEIN"/>
    <property type="match status" value="1"/>
</dbReference>
<dbReference type="AlphaFoldDB" id="A0A815TIN2"/>
<feature type="transmembrane region" description="Helical" evidence="4">
    <location>
        <begin position="120"/>
        <end position="143"/>
    </location>
</feature>
<feature type="transmembrane region" description="Helical" evidence="4">
    <location>
        <begin position="396"/>
        <end position="417"/>
    </location>
</feature>
<evidence type="ECO:0008006" key="10">
    <source>
        <dbReference type="Google" id="ProtNLM"/>
    </source>
</evidence>
<evidence type="ECO:0000259" key="6">
    <source>
        <dbReference type="Pfam" id="PF25561"/>
    </source>
</evidence>
<evidence type="ECO:0000313" key="8">
    <source>
        <dbReference type="EMBL" id="CAF1505722.1"/>
    </source>
</evidence>
<feature type="transmembrane region" description="Helical" evidence="4">
    <location>
        <begin position="513"/>
        <end position="534"/>
    </location>
</feature>
<dbReference type="Proteomes" id="UP000663834">
    <property type="component" value="Unassembled WGS sequence"/>
</dbReference>
<dbReference type="Pfam" id="PF25561">
    <property type="entry name" value="QRICH1"/>
    <property type="match status" value="1"/>
</dbReference>
<evidence type="ECO:0000256" key="2">
    <source>
        <dbReference type="ARBA" id="ARBA00022553"/>
    </source>
</evidence>
<reference evidence="8" key="1">
    <citation type="submission" date="2021-02" db="EMBL/GenBank/DDBJ databases">
        <authorList>
            <person name="Nowell W R."/>
        </authorList>
    </citation>
    <scope>NUCLEOTIDE SEQUENCE</scope>
</reference>
<keyword evidence="4" id="KW-0472">Membrane</keyword>
<dbReference type="InterPro" id="IPR021893">
    <property type="entry name" value="ZMYM2-like_C"/>
</dbReference>
<dbReference type="PANTHER" id="PTHR45736:SF1">
    <property type="entry name" value="WITHOUT CHILDREN, ISOFORM B"/>
    <property type="match status" value="1"/>
</dbReference>
<accession>A0A815TIN2</accession>
<keyword evidence="3" id="KW-0832">Ubl conjugation</keyword>
<keyword evidence="4" id="KW-1133">Transmembrane helix</keyword>
<proteinExistence type="predicted"/>
<dbReference type="InterPro" id="IPR007594">
    <property type="entry name" value="RFT1"/>
</dbReference>
<evidence type="ECO:0000256" key="4">
    <source>
        <dbReference type="SAM" id="Phobius"/>
    </source>
</evidence>
<feature type="domain" description="QRICH1-like" evidence="6">
    <location>
        <begin position="805"/>
        <end position="900"/>
    </location>
</feature>
<feature type="transmembrane region" description="Helical" evidence="4">
    <location>
        <begin position="155"/>
        <end position="175"/>
    </location>
</feature>
<dbReference type="EMBL" id="CAJNOV010006283">
    <property type="protein sequence ID" value="CAF1242310.1"/>
    <property type="molecule type" value="Genomic_DNA"/>
</dbReference>
<evidence type="ECO:0000313" key="9">
    <source>
        <dbReference type="Proteomes" id="UP000663834"/>
    </source>
</evidence>
<keyword evidence="1" id="KW-1017">Isopeptide bond</keyword>
<evidence type="ECO:0000259" key="5">
    <source>
        <dbReference type="Pfam" id="PF12012"/>
    </source>
</evidence>
<keyword evidence="2" id="KW-0597">Phosphoprotein</keyword>
<dbReference type="Proteomes" id="UP000663855">
    <property type="component" value="Unassembled WGS sequence"/>
</dbReference>
<dbReference type="OrthoDB" id="10025028at2759"/>
<feature type="transmembrane region" description="Helical" evidence="4">
    <location>
        <begin position="487"/>
        <end position="507"/>
    </location>
</feature>
<dbReference type="Pfam" id="PF12012">
    <property type="entry name" value="DUF3504"/>
    <property type="match status" value="1"/>
</dbReference>
<name>A0A815TIN2_9BILA</name>
<dbReference type="EMBL" id="CAJNOW010007157">
    <property type="protein sequence ID" value="CAF1505722.1"/>
    <property type="molecule type" value="Genomic_DNA"/>
</dbReference>
<feature type="transmembrane region" description="Helical" evidence="4">
    <location>
        <begin position="44"/>
        <end position="64"/>
    </location>
</feature>
<organism evidence="8 9">
    <name type="scientific">Rotaria magnacalcarata</name>
    <dbReference type="NCBI Taxonomy" id="392030"/>
    <lineage>
        <taxon>Eukaryota</taxon>
        <taxon>Metazoa</taxon>
        <taxon>Spiralia</taxon>
        <taxon>Gnathifera</taxon>
        <taxon>Rotifera</taxon>
        <taxon>Eurotatoria</taxon>
        <taxon>Bdelloidea</taxon>
        <taxon>Philodinida</taxon>
        <taxon>Philodinidae</taxon>
        <taxon>Rotaria</taxon>
    </lineage>
</organism>